<dbReference type="Gene3D" id="2.60.120.430">
    <property type="entry name" value="Galactose-binding lectin"/>
    <property type="match status" value="1"/>
</dbReference>
<dbReference type="PROSITE" id="PS51257">
    <property type="entry name" value="PROKAR_LIPOPROTEIN"/>
    <property type="match status" value="1"/>
</dbReference>
<sequence length="218" mass="23242">MRKLAGYAVLALLAACRPDPGLSDYENQGGPSLPTDGGTEPDPDVLPGPFPYQTGQRRLGVGFYEGGRSDDIPVDNTTTHVYLYENTVTMEPSPTRVEGKSADLAVHAGKAWLGFGVHWDATRDLRAWKTLHVSLRSSDPGFASVKVGMGDSAKSVQLDVAKYGYKNDGAWHHLAIPLTEFTAGGLQPGAVNSPFQLIAGAGAPADKLLLDNLYFTAE</sequence>
<comment type="caution">
    <text evidence="2">The sequence shown here is derived from an EMBL/GenBank/DDBJ whole genome shotgun (WGS) entry which is preliminary data.</text>
</comment>
<dbReference type="InterPro" id="IPR008979">
    <property type="entry name" value="Galactose-bd-like_sf"/>
</dbReference>
<reference evidence="2 3" key="1">
    <citation type="submission" date="2018-08" db="EMBL/GenBank/DDBJ databases">
        <title>Genomic Encyclopedia of Archaeal and Bacterial Type Strains, Phase II (KMG-II): from individual species to whole genera.</title>
        <authorList>
            <person name="Goeker M."/>
        </authorList>
    </citation>
    <scope>NUCLEOTIDE SEQUENCE [LARGE SCALE GENOMIC DNA]</scope>
    <source>
        <strain evidence="2 3">DSM 2261</strain>
    </source>
</reference>
<dbReference type="RefSeq" id="WP_047855769.1">
    <property type="nucleotide sequence ID" value="NZ_CP011509.1"/>
</dbReference>
<feature type="region of interest" description="Disordered" evidence="1">
    <location>
        <begin position="22"/>
        <end position="51"/>
    </location>
</feature>
<dbReference type="EMBL" id="QUMU01000014">
    <property type="protein sequence ID" value="REG24578.1"/>
    <property type="molecule type" value="Genomic_DNA"/>
</dbReference>
<organism evidence="2 3">
    <name type="scientific">Archangium gephyra</name>
    <dbReference type="NCBI Taxonomy" id="48"/>
    <lineage>
        <taxon>Bacteria</taxon>
        <taxon>Pseudomonadati</taxon>
        <taxon>Myxococcota</taxon>
        <taxon>Myxococcia</taxon>
        <taxon>Myxococcales</taxon>
        <taxon>Cystobacterineae</taxon>
        <taxon>Archangiaceae</taxon>
        <taxon>Archangium</taxon>
    </lineage>
</organism>
<protein>
    <recommendedName>
        <fullName evidence="4">Lipoprotein</fullName>
    </recommendedName>
</protein>
<name>A0ABX9JQQ9_9BACT</name>
<evidence type="ECO:0000256" key="1">
    <source>
        <dbReference type="SAM" id="MobiDB-lite"/>
    </source>
</evidence>
<evidence type="ECO:0008006" key="4">
    <source>
        <dbReference type="Google" id="ProtNLM"/>
    </source>
</evidence>
<dbReference type="Proteomes" id="UP000256345">
    <property type="component" value="Unassembled WGS sequence"/>
</dbReference>
<dbReference type="SUPFAM" id="SSF49785">
    <property type="entry name" value="Galactose-binding domain-like"/>
    <property type="match status" value="1"/>
</dbReference>
<keyword evidence="3" id="KW-1185">Reference proteome</keyword>
<evidence type="ECO:0000313" key="3">
    <source>
        <dbReference type="Proteomes" id="UP000256345"/>
    </source>
</evidence>
<proteinExistence type="predicted"/>
<evidence type="ECO:0000313" key="2">
    <source>
        <dbReference type="EMBL" id="REG24578.1"/>
    </source>
</evidence>
<gene>
    <name evidence="2" type="ORF">ATI61_114186</name>
</gene>
<accession>A0ABX9JQQ9</accession>